<evidence type="ECO:0000313" key="3">
    <source>
        <dbReference type="EMBL" id="MDQ0362951.1"/>
    </source>
</evidence>
<dbReference type="InterPro" id="IPR020627">
    <property type="entry name" value="KhpA"/>
</dbReference>
<reference evidence="3 4" key="1">
    <citation type="submission" date="2023-07" db="EMBL/GenBank/DDBJ databases">
        <title>Genomic Encyclopedia of Type Strains, Phase IV (KMG-IV): sequencing the most valuable type-strain genomes for metagenomic binning, comparative biology and taxonomic classification.</title>
        <authorList>
            <person name="Goeker M."/>
        </authorList>
    </citation>
    <scope>NUCLEOTIDE SEQUENCE [LARGE SCALE GENOMIC DNA]</scope>
    <source>
        <strain evidence="3 4">DSM 16784</strain>
    </source>
</reference>
<dbReference type="EMBL" id="JAUSUR010000008">
    <property type="protein sequence ID" value="MDQ0362951.1"/>
    <property type="molecule type" value="Genomic_DNA"/>
</dbReference>
<dbReference type="Pfam" id="PF13083">
    <property type="entry name" value="KH_KhpA-B"/>
    <property type="match status" value="1"/>
</dbReference>
<dbReference type="RefSeq" id="WP_307411252.1">
    <property type="nucleotide sequence ID" value="NZ_JAUSUR010000008.1"/>
</dbReference>
<keyword evidence="1" id="KW-0963">Cytoplasm</keyword>
<gene>
    <name evidence="3" type="ORF">J2S15_003712</name>
</gene>
<keyword evidence="2" id="KW-0694">RNA-binding</keyword>
<dbReference type="Proteomes" id="UP001230220">
    <property type="component" value="Unassembled WGS sequence"/>
</dbReference>
<name>A0ABU0E800_9FIRM</name>
<sequence>MNYEKTILDLITPIVDDKDSLSVKVMSTLNENEVLLHVYANSDDVARLIGRRGMMASSIRQMMSIASRKENKMITIKFESY</sequence>
<comment type="caution">
    <text evidence="3">The sequence shown here is derived from an EMBL/GenBank/DDBJ whole genome shotgun (WGS) entry which is preliminary data.</text>
</comment>
<dbReference type="CDD" id="cd22533">
    <property type="entry name" value="KH-II_YlqC-like"/>
    <property type="match status" value="1"/>
</dbReference>
<evidence type="ECO:0000256" key="1">
    <source>
        <dbReference type="ARBA" id="ARBA00022490"/>
    </source>
</evidence>
<dbReference type="PANTHER" id="PTHR34654:SF1">
    <property type="entry name" value="RNA-BINDING PROTEIN KHPA"/>
    <property type="match status" value="1"/>
</dbReference>
<evidence type="ECO:0000313" key="4">
    <source>
        <dbReference type="Proteomes" id="UP001230220"/>
    </source>
</evidence>
<organism evidence="3 4">
    <name type="scientific">Breznakia pachnodae</name>
    <dbReference type="NCBI Taxonomy" id="265178"/>
    <lineage>
        <taxon>Bacteria</taxon>
        <taxon>Bacillati</taxon>
        <taxon>Bacillota</taxon>
        <taxon>Erysipelotrichia</taxon>
        <taxon>Erysipelotrichales</taxon>
        <taxon>Erysipelotrichaceae</taxon>
        <taxon>Breznakia</taxon>
    </lineage>
</organism>
<accession>A0ABU0E800</accession>
<protein>
    <submittedName>
        <fullName evidence="3">RNA-binding protein YlqC (UPF0109 family)</fullName>
    </submittedName>
</protein>
<proteinExistence type="predicted"/>
<evidence type="ECO:0000256" key="2">
    <source>
        <dbReference type="ARBA" id="ARBA00022884"/>
    </source>
</evidence>
<keyword evidence="4" id="KW-1185">Reference proteome</keyword>
<dbReference type="PANTHER" id="PTHR34654">
    <property type="entry name" value="UPF0109 PROTEIN SCO5592"/>
    <property type="match status" value="1"/>
</dbReference>